<reference evidence="1" key="1">
    <citation type="submission" date="2020-04" db="EMBL/GenBank/DDBJ databases">
        <authorList>
            <person name="Chiriac C."/>
            <person name="Salcher M."/>
            <person name="Ghai R."/>
            <person name="Kavagutti S V."/>
        </authorList>
    </citation>
    <scope>NUCLEOTIDE SEQUENCE</scope>
</reference>
<protein>
    <submittedName>
        <fullName evidence="1">Uncharacterized protein</fullName>
    </submittedName>
</protein>
<dbReference type="EMBL" id="LR796595">
    <property type="protein sequence ID" value="CAB4153888.1"/>
    <property type="molecule type" value="Genomic_DNA"/>
</dbReference>
<proteinExistence type="predicted"/>
<evidence type="ECO:0000313" key="1">
    <source>
        <dbReference type="EMBL" id="CAB4153888.1"/>
    </source>
</evidence>
<accession>A0A6J5N4Z5</accession>
<sequence length="213" mass="24202">MAILATSNSSTTNFEPIEAGSYPARCYSMIHIGTVNENFQGEIKTMNKVRVTFELPTELKVFKEENGEQPHVISKEFTLSLHEKATLRAFLKNWRGQDFTEEEAKSFDIEKLIGAPCMLNITHKKSKDGTKTYVEIGSVSKLPKGLVCPDQINPSYVWTYENFDEVKFSKIPEFLRQKMVTSFEYIHATTVANETPVYDAEVVSSEPQDDLPF</sequence>
<dbReference type="InterPro" id="IPR059222">
    <property type="entry name" value="NGO0469-like"/>
</dbReference>
<gene>
    <name evidence="1" type="ORF">UFOVP638_34</name>
</gene>
<organism evidence="1">
    <name type="scientific">uncultured Caudovirales phage</name>
    <dbReference type="NCBI Taxonomy" id="2100421"/>
    <lineage>
        <taxon>Viruses</taxon>
        <taxon>Duplodnaviria</taxon>
        <taxon>Heunggongvirae</taxon>
        <taxon>Uroviricota</taxon>
        <taxon>Caudoviricetes</taxon>
        <taxon>Peduoviridae</taxon>
        <taxon>Maltschvirus</taxon>
        <taxon>Maltschvirus maltsch</taxon>
    </lineage>
</organism>
<dbReference type="NCBIfam" id="NF046043">
    <property type="entry name" value="rep_init_NGO0469"/>
    <property type="match status" value="1"/>
</dbReference>
<name>A0A6J5N4Z5_9CAUD</name>